<dbReference type="Gene3D" id="3.30.530.20">
    <property type="match status" value="1"/>
</dbReference>
<proteinExistence type="predicted"/>
<dbReference type="EMBL" id="KI913953">
    <property type="protein sequence ID" value="ETW08653.1"/>
    <property type="molecule type" value="Genomic_DNA"/>
</dbReference>
<evidence type="ECO:0000313" key="1">
    <source>
        <dbReference type="EMBL" id="ETW08653.1"/>
    </source>
</evidence>
<name>A0A024USJ7_9STRA</name>
<sequence>MCSKAPRGIPHPQSEYAKRINRFAAASPISAIAQKNLVALTWKSGLDLVHDPLPDLNLVTIGPNGVRIYDGITGRDQYVVKGTTVLQGTVSDLLGQLQFQAASSHECRRSFYKLFLRTFSHSINFPQEGASVDANGFQVHWLALRGDGVHSTPFDMVIASYTQQYVWDHSEWRPWTPHDGSQRAQDAGTHVWESIDTRMMPPFHDATTTTGCSRLHIHRSGFVVEKCVDLANYCEVSFILRFNEHGLSRPWLYELVGGFPRYFRRDLFSDSTVAATTVGCVAMRPVPTAHTMSRSTLPRTSKPQLLGASQSSCVTSAVCTTERVGKTTVP</sequence>
<dbReference type="GeneID" id="20078236"/>
<accession>A0A024USJ7</accession>
<dbReference type="OrthoDB" id="72401at2759"/>
<reference evidence="1" key="1">
    <citation type="submission" date="2013-12" db="EMBL/GenBank/DDBJ databases">
        <title>The Genome Sequence of Aphanomyces invadans NJM9701.</title>
        <authorList>
            <consortium name="The Broad Institute Genomics Platform"/>
            <person name="Russ C."/>
            <person name="Tyler B."/>
            <person name="van West P."/>
            <person name="Dieguez-Uribeondo J."/>
            <person name="Young S.K."/>
            <person name="Zeng Q."/>
            <person name="Gargeya S."/>
            <person name="Fitzgerald M."/>
            <person name="Abouelleil A."/>
            <person name="Alvarado L."/>
            <person name="Chapman S.B."/>
            <person name="Gainer-Dewar J."/>
            <person name="Goldberg J."/>
            <person name="Griggs A."/>
            <person name="Gujja S."/>
            <person name="Hansen M."/>
            <person name="Howarth C."/>
            <person name="Imamovic A."/>
            <person name="Ireland A."/>
            <person name="Larimer J."/>
            <person name="McCowan C."/>
            <person name="Murphy C."/>
            <person name="Pearson M."/>
            <person name="Poon T.W."/>
            <person name="Priest M."/>
            <person name="Roberts A."/>
            <person name="Saif S."/>
            <person name="Shea T."/>
            <person name="Sykes S."/>
            <person name="Wortman J."/>
            <person name="Nusbaum C."/>
            <person name="Birren B."/>
        </authorList>
    </citation>
    <scope>NUCLEOTIDE SEQUENCE [LARGE SCALE GENOMIC DNA]</scope>
    <source>
        <strain evidence="1">NJM9701</strain>
    </source>
</reference>
<dbReference type="AlphaFoldDB" id="A0A024USJ7"/>
<dbReference type="VEuPathDB" id="FungiDB:H310_01186"/>
<dbReference type="RefSeq" id="XP_008862458.1">
    <property type="nucleotide sequence ID" value="XM_008864236.1"/>
</dbReference>
<organism evidence="1">
    <name type="scientific">Aphanomyces invadans</name>
    <dbReference type="NCBI Taxonomy" id="157072"/>
    <lineage>
        <taxon>Eukaryota</taxon>
        <taxon>Sar</taxon>
        <taxon>Stramenopiles</taxon>
        <taxon>Oomycota</taxon>
        <taxon>Saprolegniomycetes</taxon>
        <taxon>Saprolegniales</taxon>
        <taxon>Verrucalvaceae</taxon>
        <taxon>Aphanomyces</taxon>
    </lineage>
</organism>
<protein>
    <recommendedName>
        <fullName evidence="2">START domain-containing protein</fullName>
    </recommendedName>
</protein>
<gene>
    <name evidence="1" type="ORF">H310_01186</name>
</gene>
<evidence type="ECO:0008006" key="2">
    <source>
        <dbReference type="Google" id="ProtNLM"/>
    </source>
</evidence>
<dbReference type="InterPro" id="IPR023393">
    <property type="entry name" value="START-like_dom_sf"/>
</dbReference>